<evidence type="ECO:0000313" key="5">
    <source>
        <dbReference type="EMBL" id="MBD2183860.1"/>
    </source>
</evidence>
<dbReference type="RefSeq" id="WP_190469073.1">
    <property type="nucleotide sequence ID" value="NZ_JACJPW010000066.1"/>
</dbReference>
<dbReference type="PANTHER" id="PTHR23073">
    <property type="entry name" value="26S PROTEASOME REGULATORY SUBUNIT"/>
    <property type="match status" value="1"/>
</dbReference>
<dbReference type="InterPro" id="IPR027417">
    <property type="entry name" value="P-loop_NTPase"/>
</dbReference>
<dbReference type="AlphaFoldDB" id="A0A926ZI97"/>
<proteinExistence type="inferred from homology"/>
<accession>A0A926ZI97</accession>
<keyword evidence="3" id="KW-0067">ATP-binding</keyword>
<dbReference type="InterPro" id="IPR003593">
    <property type="entry name" value="AAA+_ATPase"/>
</dbReference>
<dbReference type="InterPro" id="IPR003959">
    <property type="entry name" value="ATPase_AAA_core"/>
</dbReference>
<dbReference type="Proteomes" id="UP000641646">
    <property type="component" value="Unassembled WGS sequence"/>
</dbReference>
<reference evidence="5" key="1">
    <citation type="journal article" date="2015" name="ISME J.">
        <title>Draft Genome Sequence of Streptomyces incarnatus NRRL8089, which Produces the Nucleoside Antibiotic Sinefungin.</title>
        <authorList>
            <person name="Oshima K."/>
            <person name="Hattori M."/>
            <person name="Shimizu H."/>
            <person name="Fukuda K."/>
            <person name="Nemoto M."/>
            <person name="Inagaki K."/>
            <person name="Tamura T."/>
        </authorList>
    </citation>
    <scope>NUCLEOTIDE SEQUENCE</scope>
    <source>
        <strain evidence="5">FACHB-1375</strain>
    </source>
</reference>
<dbReference type="GO" id="GO:0016887">
    <property type="term" value="F:ATP hydrolysis activity"/>
    <property type="evidence" value="ECO:0007669"/>
    <property type="project" value="InterPro"/>
</dbReference>
<feature type="domain" description="AAA+ ATPase" evidence="4">
    <location>
        <begin position="180"/>
        <end position="331"/>
    </location>
</feature>
<evidence type="ECO:0000256" key="2">
    <source>
        <dbReference type="ARBA" id="ARBA00022741"/>
    </source>
</evidence>
<dbReference type="SUPFAM" id="SSF52540">
    <property type="entry name" value="P-loop containing nucleoside triphosphate hydrolases"/>
    <property type="match status" value="1"/>
</dbReference>
<protein>
    <submittedName>
        <fullName evidence="5">AAA family ATPase</fullName>
    </submittedName>
</protein>
<evidence type="ECO:0000313" key="6">
    <source>
        <dbReference type="Proteomes" id="UP000641646"/>
    </source>
</evidence>
<dbReference type="GO" id="GO:0005524">
    <property type="term" value="F:ATP binding"/>
    <property type="evidence" value="ECO:0007669"/>
    <property type="project" value="UniProtKB-KW"/>
</dbReference>
<keyword evidence="2" id="KW-0547">Nucleotide-binding</keyword>
<evidence type="ECO:0000256" key="3">
    <source>
        <dbReference type="ARBA" id="ARBA00022840"/>
    </source>
</evidence>
<evidence type="ECO:0000259" key="4">
    <source>
        <dbReference type="SMART" id="SM00382"/>
    </source>
</evidence>
<reference evidence="5" key="2">
    <citation type="submission" date="2020-08" db="EMBL/GenBank/DDBJ databases">
        <authorList>
            <person name="Chen M."/>
            <person name="Teng W."/>
            <person name="Zhao L."/>
            <person name="Hu C."/>
            <person name="Zhou Y."/>
            <person name="Han B."/>
            <person name="Song L."/>
            <person name="Shu W."/>
        </authorList>
    </citation>
    <scope>NUCLEOTIDE SEQUENCE</scope>
    <source>
        <strain evidence="5">FACHB-1375</strain>
    </source>
</reference>
<name>A0A926ZI97_9CYAN</name>
<comment type="caution">
    <text evidence="5">The sequence shown here is derived from an EMBL/GenBank/DDBJ whole genome shotgun (WGS) entry which is preliminary data.</text>
</comment>
<sequence length="415" mass="46267">MSSLFWAIKWDWGIYTLNRNAEKAIIGELEKHLIGKAIGNSDIGKCLEQIPVIIDGARTSFSAHLERVDSPITFTVDRNTVLRIRLVTDFDSSSSLPKRDTNMEPSLATDLDELVTFQTTFSPQDYDSHYRKIYESLIGIAKEEILAEMISLLTPFEKKEKWSKQYYGSVISALQTTATKAPVIVFGGDPGTGKTALATSIGAALAPKLGERVHFRHMSLLLRGMGYQGRAASMIVKSFENIKQEYLKLKEPMILFFDEAEAIVGSRSQADSSSGSQENIAIVDAVIIGVDSLRKGIQARIVAIFATNLTARLDVALMRRSYYYQFNRPDEQTRRILLESSLRGMGFNKDDINKLVEATKPRQINNRDLGFTPSDIVESIIGRALNEAIQSNTKVSIESLLRYCEKTNPTGTFST</sequence>
<dbReference type="EMBL" id="JACJPW010000066">
    <property type="protein sequence ID" value="MBD2183860.1"/>
    <property type="molecule type" value="Genomic_DNA"/>
</dbReference>
<dbReference type="Pfam" id="PF00004">
    <property type="entry name" value="AAA"/>
    <property type="match status" value="1"/>
</dbReference>
<organism evidence="5 6">
    <name type="scientific">Aerosakkonema funiforme FACHB-1375</name>
    <dbReference type="NCBI Taxonomy" id="2949571"/>
    <lineage>
        <taxon>Bacteria</taxon>
        <taxon>Bacillati</taxon>
        <taxon>Cyanobacteriota</taxon>
        <taxon>Cyanophyceae</taxon>
        <taxon>Oscillatoriophycideae</taxon>
        <taxon>Aerosakkonematales</taxon>
        <taxon>Aerosakkonemataceae</taxon>
        <taxon>Aerosakkonema</taxon>
    </lineage>
</organism>
<keyword evidence="6" id="KW-1185">Reference proteome</keyword>
<dbReference type="SMART" id="SM00382">
    <property type="entry name" value="AAA"/>
    <property type="match status" value="1"/>
</dbReference>
<evidence type="ECO:0000256" key="1">
    <source>
        <dbReference type="ARBA" id="ARBA00006914"/>
    </source>
</evidence>
<gene>
    <name evidence="5" type="ORF">H6G03_22800</name>
</gene>
<comment type="similarity">
    <text evidence="1">Belongs to the AAA ATPase family.</text>
</comment>
<dbReference type="Gene3D" id="3.40.50.300">
    <property type="entry name" value="P-loop containing nucleotide triphosphate hydrolases"/>
    <property type="match status" value="1"/>
</dbReference>
<dbReference type="InterPro" id="IPR050221">
    <property type="entry name" value="26S_Proteasome_ATPase"/>
</dbReference>